<evidence type="ECO:0000313" key="3">
    <source>
        <dbReference type="Proteomes" id="UP000651050"/>
    </source>
</evidence>
<protein>
    <submittedName>
        <fullName evidence="2">Uncharacterized protein</fullName>
    </submittedName>
</protein>
<proteinExistence type="predicted"/>
<feature type="transmembrane region" description="Helical" evidence="1">
    <location>
        <begin position="7"/>
        <end position="27"/>
    </location>
</feature>
<organism evidence="2 3">
    <name type="scientific">Caenimonas aquaedulcis</name>
    <dbReference type="NCBI Taxonomy" id="2793270"/>
    <lineage>
        <taxon>Bacteria</taxon>
        <taxon>Pseudomonadati</taxon>
        <taxon>Pseudomonadota</taxon>
        <taxon>Betaproteobacteria</taxon>
        <taxon>Burkholderiales</taxon>
        <taxon>Comamonadaceae</taxon>
        <taxon>Caenimonas</taxon>
    </lineage>
</organism>
<reference evidence="2" key="1">
    <citation type="submission" date="2020-11" db="EMBL/GenBank/DDBJ databases">
        <title>Bacterial whole genome sequence for Caenimonas sp. DR4.4.</title>
        <authorList>
            <person name="Le V."/>
            <person name="Ko S.-R."/>
            <person name="Ahn C.-Y."/>
            <person name="Oh H.-M."/>
        </authorList>
    </citation>
    <scope>NUCLEOTIDE SEQUENCE</scope>
    <source>
        <strain evidence="2">DR4.4</strain>
    </source>
</reference>
<feature type="transmembrane region" description="Helical" evidence="1">
    <location>
        <begin position="101"/>
        <end position="120"/>
    </location>
</feature>
<dbReference type="Proteomes" id="UP000651050">
    <property type="component" value="Unassembled WGS sequence"/>
</dbReference>
<keyword evidence="1" id="KW-1133">Transmembrane helix</keyword>
<feature type="transmembrane region" description="Helical" evidence="1">
    <location>
        <begin position="140"/>
        <end position="163"/>
    </location>
</feature>
<dbReference type="EMBL" id="JADWYS010000001">
    <property type="protein sequence ID" value="MBG9388546.1"/>
    <property type="molecule type" value="Genomic_DNA"/>
</dbReference>
<evidence type="ECO:0000256" key="1">
    <source>
        <dbReference type="SAM" id="Phobius"/>
    </source>
</evidence>
<feature type="transmembrane region" description="Helical" evidence="1">
    <location>
        <begin position="47"/>
        <end position="80"/>
    </location>
</feature>
<keyword evidence="1" id="KW-0812">Transmembrane</keyword>
<sequence>MKSTQQATARAVFMGGLAMVISASLLMTQESLQPAHLPDFVHMTPGLYELATGCSFPLAAVTGVLLALCAAVGFAFAARSCKEVTTTFLRRLDHLTSTQRLLYALIGLLVAIAPIFVVTIQRNHMGSSWFFRLVATEPIALSVFCAGLYIFNCGIFLFASSLLGRSELLKGSH</sequence>
<dbReference type="RefSeq" id="WP_196986400.1">
    <property type="nucleotide sequence ID" value="NZ_JADWYS010000001.1"/>
</dbReference>
<keyword evidence="3" id="KW-1185">Reference proteome</keyword>
<accession>A0A931MGW9</accession>
<comment type="caution">
    <text evidence="2">The sequence shown here is derived from an EMBL/GenBank/DDBJ whole genome shotgun (WGS) entry which is preliminary data.</text>
</comment>
<keyword evidence="1" id="KW-0472">Membrane</keyword>
<dbReference type="AlphaFoldDB" id="A0A931MGW9"/>
<name>A0A931MGW9_9BURK</name>
<evidence type="ECO:0000313" key="2">
    <source>
        <dbReference type="EMBL" id="MBG9388546.1"/>
    </source>
</evidence>
<gene>
    <name evidence="2" type="ORF">I5803_10995</name>
</gene>